<keyword evidence="1" id="KW-0489">Methyltransferase</keyword>
<sequence length="280" mass="30346">MNADDLGQDIPLSTQIRQDIPHSARMYDYFLGGKDHFAVDREAAERVLTVFPTMKTAVWANRGFMQRATRALAERGLSQWLDVGTGIPTSPNLHEVAQSVVPGARVVYADNDPIVLAHSRALMTSTPQGRTAYIHGDVRDPDTILHAPQLTQTLDLGQPVVLSLVALLHFVPDLDEARGIVDRLLKPLPAGSALVLSHATAELDPEGACQVQQIYNQVGTTLKLRPAAEFATFFEGLELLEPGIVPAHRWRPDAAGDAHRLPAGATDADVSFYAGVGIKK</sequence>
<gene>
    <name evidence="1" type="ORF">E6W39_02050</name>
</gene>
<dbReference type="SUPFAM" id="SSF53335">
    <property type="entry name" value="S-adenosyl-L-methionine-dependent methyltransferases"/>
    <property type="match status" value="1"/>
</dbReference>
<dbReference type="AlphaFoldDB" id="A0A540VWU8"/>
<keyword evidence="1" id="KW-0808">Transferase</keyword>
<evidence type="ECO:0000313" key="1">
    <source>
        <dbReference type="EMBL" id="TQF01239.1"/>
    </source>
</evidence>
<dbReference type="RefSeq" id="WP_141631973.1">
    <property type="nucleotide sequence ID" value="NZ_VIGB01000003.1"/>
</dbReference>
<organism evidence="1 2">
    <name type="scientific">Kitasatospora acidiphila</name>
    <dbReference type="NCBI Taxonomy" id="2567942"/>
    <lineage>
        <taxon>Bacteria</taxon>
        <taxon>Bacillati</taxon>
        <taxon>Actinomycetota</taxon>
        <taxon>Actinomycetes</taxon>
        <taxon>Kitasatosporales</taxon>
        <taxon>Streptomycetaceae</taxon>
        <taxon>Kitasatospora</taxon>
    </lineage>
</organism>
<name>A0A540VWU8_9ACTN</name>
<evidence type="ECO:0000313" key="2">
    <source>
        <dbReference type="Proteomes" id="UP000319103"/>
    </source>
</evidence>
<protein>
    <submittedName>
        <fullName evidence="1">SAM-dependent methyltransferase</fullName>
    </submittedName>
</protein>
<dbReference type="CDD" id="cd02440">
    <property type="entry name" value="AdoMet_MTases"/>
    <property type="match status" value="1"/>
</dbReference>
<dbReference type="InterPro" id="IPR006764">
    <property type="entry name" value="SAM_dep_MeTrfase_SAV2177_type"/>
</dbReference>
<comment type="caution">
    <text evidence="1">The sequence shown here is derived from an EMBL/GenBank/DDBJ whole genome shotgun (WGS) entry which is preliminary data.</text>
</comment>
<dbReference type="Pfam" id="PF04672">
    <property type="entry name" value="Methyltransf_19"/>
    <property type="match status" value="1"/>
</dbReference>
<dbReference type="Gene3D" id="3.40.50.150">
    <property type="entry name" value="Vaccinia Virus protein VP39"/>
    <property type="match status" value="1"/>
</dbReference>
<keyword evidence="2" id="KW-1185">Reference proteome</keyword>
<dbReference type="Proteomes" id="UP000319103">
    <property type="component" value="Unassembled WGS sequence"/>
</dbReference>
<dbReference type="EMBL" id="VIGB01000003">
    <property type="protein sequence ID" value="TQF01239.1"/>
    <property type="molecule type" value="Genomic_DNA"/>
</dbReference>
<dbReference type="InterPro" id="IPR029063">
    <property type="entry name" value="SAM-dependent_MTases_sf"/>
</dbReference>
<dbReference type="GO" id="GO:0008168">
    <property type="term" value="F:methyltransferase activity"/>
    <property type="evidence" value="ECO:0007669"/>
    <property type="project" value="UniProtKB-KW"/>
</dbReference>
<dbReference type="OrthoDB" id="4134439at2"/>
<accession>A0A540VWU8</accession>
<dbReference type="PIRSF" id="PIRSF017393">
    <property type="entry name" value="MTase_SAV2177"/>
    <property type="match status" value="1"/>
</dbReference>
<dbReference type="GO" id="GO:0032259">
    <property type="term" value="P:methylation"/>
    <property type="evidence" value="ECO:0007669"/>
    <property type="project" value="UniProtKB-KW"/>
</dbReference>
<reference evidence="1 2" key="1">
    <citation type="submission" date="2019-06" db="EMBL/GenBank/DDBJ databases">
        <title>Description of Kitasatospora acidophila sp. nov. isolated from pine grove soil, and reclassification of Streptomyces novaecaesareae to Kitasatospora novaeceasareae comb. nov.</title>
        <authorList>
            <person name="Kim M.J."/>
        </authorList>
    </citation>
    <scope>NUCLEOTIDE SEQUENCE [LARGE SCALE GENOMIC DNA]</scope>
    <source>
        <strain evidence="1 2">MMS16-CNU292</strain>
    </source>
</reference>
<proteinExistence type="predicted"/>